<dbReference type="EMBL" id="JASJOU010000004">
    <property type="protein sequence ID" value="MDJ1501697.1"/>
    <property type="molecule type" value="Genomic_DNA"/>
</dbReference>
<keyword evidence="3" id="KW-1185">Reference proteome</keyword>
<reference evidence="2" key="1">
    <citation type="submission" date="2023-05" db="EMBL/GenBank/DDBJ databases">
        <authorList>
            <person name="Zhang X."/>
        </authorList>
    </citation>
    <scope>NUCLEOTIDE SEQUENCE</scope>
    <source>
        <strain evidence="2">BD1B2-1</strain>
    </source>
</reference>
<dbReference type="InterPro" id="IPR025188">
    <property type="entry name" value="DUF4113"/>
</dbReference>
<comment type="caution">
    <text evidence="2">The sequence shown here is derived from an EMBL/GenBank/DDBJ whole genome shotgun (WGS) entry which is preliminary data.</text>
</comment>
<proteinExistence type="predicted"/>
<dbReference type="Proteomes" id="UP001232063">
    <property type="component" value="Unassembled WGS sequence"/>
</dbReference>
<dbReference type="Pfam" id="PF13438">
    <property type="entry name" value="DUF4113"/>
    <property type="match status" value="1"/>
</dbReference>
<evidence type="ECO:0000313" key="3">
    <source>
        <dbReference type="Proteomes" id="UP001232063"/>
    </source>
</evidence>
<evidence type="ECO:0000313" key="2">
    <source>
        <dbReference type="EMBL" id="MDJ1501697.1"/>
    </source>
</evidence>
<dbReference type="RefSeq" id="WP_314511279.1">
    <property type="nucleotide sequence ID" value="NZ_JASJOU010000004.1"/>
</dbReference>
<accession>A0AAE3R6R4</accession>
<name>A0AAE3R6R4_9BACT</name>
<feature type="domain" description="DUF4113" evidence="1">
    <location>
        <begin position="1"/>
        <end position="30"/>
    </location>
</feature>
<dbReference type="AlphaFoldDB" id="A0AAE3R6R4"/>
<sequence length="56" mass="6387">MAVIDKINACWGAGIVFLASNGTAQAWQMPSMMHKNHTKSLYEGHRKEDRIRMNKI</sequence>
<evidence type="ECO:0000259" key="1">
    <source>
        <dbReference type="Pfam" id="PF13438"/>
    </source>
</evidence>
<organism evidence="2 3">
    <name type="scientific">Xanthocytophaga agilis</name>
    <dbReference type="NCBI Taxonomy" id="3048010"/>
    <lineage>
        <taxon>Bacteria</taxon>
        <taxon>Pseudomonadati</taxon>
        <taxon>Bacteroidota</taxon>
        <taxon>Cytophagia</taxon>
        <taxon>Cytophagales</taxon>
        <taxon>Rhodocytophagaceae</taxon>
        <taxon>Xanthocytophaga</taxon>
    </lineage>
</organism>
<protein>
    <submittedName>
        <fullName evidence="2">DUF4113 domain-containing protein</fullName>
    </submittedName>
</protein>
<gene>
    <name evidence="2" type="ORF">QNI22_13610</name>
</gene>